<reference evidence="3" key="1">
    <citation type="submission" date="2022-09" db="EMBL/GenBank/DDBJ databases">
        <title>Chromosome-level assembly of Trichoderma breve T069, a fungus used in development of biopesticide product.</title>
        <authorList>
            <person name="Lin R."/>
            <person name="Liu T."/>
        </authorList>
    </citation>
    <scope>NUCLEOTIDE SEQUENCE</scope>
    <source>
        <strain evidence="3">T069</strain>
    </source>
</reference>
<evidence type="ECO:0000313" key="3">
    <source>
        <dbReference type="EMBL" id="KAJ4861472.1"/>
    </source>
</evidence>
<feature type="compositionally biased region" description="Basic residues" evidence="1">
    <location>
        <begin position="156"/>
        <end position="168"/>
    </location>
</feature>
<evidence type="ECO:0000256" key="1">
    <source>
        <dbReference type="SAM" id="MobiDB-lite"/>
    </source>
</evidence>
<name>A0A9W9E9B1_9HYPO</name>
<dbReference type="AlphaFoldDB" id="A0A9W9E9B1"/>
<protein>
    <submittedName>
        <fullName evidence="3">Uncharacterized protein</fullName>
    </submittedName>
</protein>
<accession>A0A9W9E9B1</accession>
<feature type="compositionally biased region" description="Basic and acidic residues" evidence="1">
    <location>
        <begin position="92"/>
        <end position="118"/>
    </location>
</feature>
<feature type="chain" id="PRO_5040944518" evidence="2">
    <location>
        <begin position="17"/>
        <end position="168"/>
    </location>
</feature>
<sequence length="168" mass="19091">MIISINIIILVVITWQFTNHSLPSRVVLQNFSLFSLSHSHQTKILSISSERWWLLFRLTPARGVVVPLPPPPTTINLVRVEWAEEAKDEAKVEAGEKEYRLAEEEAKDKDKDKDKDKEEVEEEVKEESEAVVLVPAATVVHQPSGLVDPLPERRHIGAAKARRSHHIQ</sequence>
<feature type="signal peptide" evidence="2">
    <location>
        <begin position="1"/>
        <end position="16"/>
    </location>
</feature>
<gene>
    <name evidence="3" type="ORF">T069G_02426</name>
</gene>
<dbReference type="Proteomes" id="UP001140511">
    <property type="component" value="Unassembled WGS sequence"/>
</dbReference>
<organism evidence="3 4">
    <name type="scientific">Trichoderma breve</name>
    <dbReference type="NCBI Taxonomy" id="2034170"/>
    <lineage>
        <taxon>Eukaryota</taxon>
        <taxon>Fungi</taxon>
        <taxon>Dikarya</taxon>
        <taxon>Ascomycota</taxon>
        <taxon>Pezizomycotina</taxon>
        <taxon>Sordariomycetes</taxon>
        <taxon>Hypocreomycetidae</taxon>
        <taxon>Hypocreales</taxon>
        <taxon>Hypocreaceae</taxon>
        <taxon>Trichoderma</taxon>
    </lineage>
</organism>
<comment type="caution">
    <text evidence="3">The sequence shown here is derived from an EMBL/GenBank/DDBJ whole genome shotgun (WGS) entry which is preliminary data.</text>
</comment>
<keyword evidence="4" id="KW-1185">Reference proteome</keyword>
<evidence type="ECO:0000256" key="2">
    <source>
        <dbReference type="SAM" id="SignalP"/>
    </source>
</evidence>
<evidence type="ECO:0000313" key="4">
    <source>
        <dbReference type="Proteomes" id="UP001140511"/>
    </source>
</evidence>
<keyword evidence="2" id="KW-0732">Signal</keyword>
<dbReference type="EMBL" id="JAOPEN010000002">
    <property type="protein sequence ID" value="KAJ4861472.1"/>
    <property type="molecule type" value="Genomic_DNA"/>
</dbReference>
<dbReference type="RefSeq" id="XP_056030528.1">
    <property type="nucleotide sequence ID" value="XM_056169636.1"/>
</dbReference>
<proteinExistence type="predicted"/>
<feature type="region of interest" description="Disordered" evidence="1">
    <location>
        <begin position="92"/>
        <end position="129"/>
    </location>
</feature>
<dbReference type="GeneID" id="80864324"/>
<feature type="region of interest" description="Disordered" evidence="1">
    <location>
        <begin position="143"/>
        <end position="168"/>
    </location>
</feature>